<dbReference type="Pfam" id="PF13193">
    <property type="entry name" value="AMP-binding_C"/>
    <property type="match status" value="1"/>
</dbReference>
<evidence type="ECO:0000313" key="5">
    <source>
        <dbReference type="Proteomes" id="UP001152876"/>
    </source>
</evidence>
<comment type="similarity">
    <text evidence="1">Belongs to the ATP-dependent AMP-binding enzyme family.</text>
</comment>
<dbReference type="GO" id="GO:0031956">
    <property type="term" value="F:medium-chain fatty acid-CoA ligase activity"/>
    <property type="evidence" value="ECO:0007669"/>
    <property type="project" value="TreeGrafter"/>
</dbReference>
<feature type="domain" description="AMP-dependent synthetase/ligase" evidence="2">
    <location>
        <begin position="27"/>
        <end position="292"/>
    </location>
</feature>
<evidence type="ECO:0000313" key="4">
    <source>
        <dbReference type="EMBL" id="MDG5976955.1"/>
    </source>
</evidence>
<feature type="domain" description="AMP-binding enzyme C-terminal" evidence="3">
    <location>
        <begin position="375"/>
        <end position="430"/>
    </location>
</feature>
<dbReference type="OrthoDB" id="9787658at2"/>
<proteinExistence type="inferred from homology"/>
<dbReference type="SUPFAM" id="SSF56801">
    <property type="entry name" value="Acetyl-CoA synthetase-like"/>
    <property type="match status" value="1"/>
</dbReference>
<dbReference type="Proteomes" id="UP001152876">
    <property type="component" value="Unassembled WGS sequence"/>
</dbReference>
<dbReference type="PANTHER" id="PTHR43201">
    <property type="entry name" value="ACYL-COA SYNTHETASE"/>
    <property type="match status" value="1"/>
</dbReference>
<dbReference type="Pfam" id="PF00501">
    <property type="entry name" value="AMP-binding"/>
    <property type="match status" value="1"/>
</dbReference>
<name>A0A9X4S9P6_9BURK</name>
<dbReference type="PANTHER" id="PTHR43201:SF8">
    <property type="entry name" value="ACYL-COA SYNTHETASE FAMILY MEMBER 3"/>
    <property type="match status" value="1"/>
</dbReference>
<evidence type="ECO:0000256" key="1">
    <source>
        <dbReference type="ARBA" id="ARBA00006432"/>
    </source>
</evidence>
<dbReference type="InterPro" id="IPR025110">
    <property type="entry name" value="AMP-bd_C"/>
</dbReference>
<dbReference type="Gene3D" id="3.40.50.12780">
    <property type="entry name" value="N-terminal domain of ligase-like"/>
    <property type="match status" value="1"/>
</dbReference>
<comment type="caution">
    <text evidence="4">The sequence shown here is derived from an EMBL/GenBank/DDBJ whole genome shotgun (WGS) entry which is preliminary data.</text>
</comment>
<sequence>MNEYPLVSGRQLDDILAWRPEGPVSVRDFLSDASAVAACLPEGSGVLNLCEDRYRFAVVFAACLLTGKTSLQPSSQSVETLRQIVRDYPGVFCVTDGAFEAPGLELPRLDFPDLSALERPVVDHMPMIAADRVVAILFTSGSTGLPQPQGKTWGKLVLNGRAEARGLGLEQTPHVLIGTVPVQHSYGFESTFLLALHGGCCFWSGKPFYPQDVVGALQAVPGPRMLVTTPYHLSALLSSGLALPAVDKWLSATAPLSNELAEQAERQSGAPVHEIYGSTESSQLASRRTTDGAAWQLLPGVVLEQEGDTTFARAGHVEGRVPLSDIIELLPDGRFLLHGRHADLVNIAGKRTSLAYLNHQLCAIEGVQDGAFFLPDDDARDGVTRLTAFVVAPGLARADLVAALRQRIDAIFMPRPLVLVDGLPRNSTGKLPRSGLQALYQNRVSDGQR</sequence>
<gene>
    <name evidence="4" type="ORF">H010_16964</name>
</gene>
<dbReference type="InterPro" id="IPR045851">
    <property type="entry name" value="AMP-bd_C_sf"/>
</dbReference>
<dbReference type="EMBL" id="AOGK01000015">
    <property type="protein sequence ID" value="MDG5976955.1"/>
    <property type="molecule type" value="Genomic_DNA"/>
</dbReference>
<dbReference type="Gene3D" id="3.30.300.30">
    <property type="match status" value="1"/>
</dbReference>
<dbReference type="AlphaFoldDB" id="A0A9X4S9P6"/>
<evidence type="ECO:0000259" key="3">
    <source>
        <dbReference type="Pfam" id="PF13193"/>
    </source>
</evidence>
<dbReference type="InterPro" id="IPR000873">
    <property type="entry name" value="AMP-dep_synth/lig_dom"/>
</dbReference>
<dbReference type="GO" id="GO:0006631">
    <property type="term" value="P:fatty acid metabolic process"/>
    <property type="evidence" value="ECO:0007669"/>
    <property type="project" value="TreeGrafter"/>
</dbReference>
<dbReference type="InterPro" id="IPR042099">
    <property type="entry name" value="ANL_N_sf"/>
</dbReference>
<protein>
    <submittedName>
        <fullName evidence="4">AMP-dependent synthetase/ligase</fullName>
    </submittedName>
</protein>
<reference evidence="4" key="1">
    <citation type="submission" date="2013-01" db="EMBL/GenBank/DDBJ databases">
        <title>Genome draft of Hydrogenophaga taeniospiralis 2K1.</title>
        <authorList>
            <person name="Gomila M."/>
            <person name="Lalucat J."/>
        </authorList>
    </citation>
    <scope>NUCLEOTIDE SEQUENCE</scope>
    <source>
        <strain evidence="4">CCUG 15921</strain>
    </source>
</reference>
<keyword evidence="5" id="KW-1185">Reference proteome</keyword>
<accession>A0A9X4S9P6</accession>
<organism evidence="4 5">
    <name type="scientific">Hydrogenophaga taeniospiralis CCUG 15921</name>
    <dbReference type="NCBI Taxonomy" id="1281780"/>
    <lineage>
        <taxon>Bacteria</taxon>
        <taxon>Pseudomonadati</taxon>
        <taxon>Pseudomonadota</taxon>
        <taxon>Betaproteobacteria</taxon>
        <taxon>Burkholderiales</taxon>
        <taxon>Comamonadaceae</taxon>
        <taxon>Hydrogenophaga</taxon>
    </lineage>
</organism>
<evidence type="ECO:0000259" key="2">
    <source>
        <dbReference type="Pfam" id="PF00501"/>
    </source>
</evidence>
<dbReference type="RefSeq" id="WP_068174255.1">
    <property type="nucleotide sequence ID" value="NZ_AOGK01000015.1"/>
</dbReference>